<evidence type="ECO:0000259" key="6">
    <source>
        <dbReference type="Pfam" id="PF01699"/>
    </source>
</evidence>
<dbReference type="Pfam" id="PF01699">
    <property type="entry name" value="Na_Ca_ex"/>
    <property type="match status" value="1"/>
</dbReference>
<protein>
    <recommendedName>
        <fullName evidence="6">Sodium/calcium exchanger membrane region domain-containing protein</fullName>
    </recommendedName>
</protein>
<keyword evidence="4 5" id="KW-0472">Membrane</keyword>
<feature type="transmembrane region" description="Helical" evidence="5">
    <location>
        <begin position="64"/>
        <end position="84"/>
    </location>
</feature>
<dbReference type="GeneID" id="11138173"/>
<dbReference type="RefSeq" id="WP_014027368.1">
    <property type="nucleotide sequence ID" value="NC_015931.1"/>
</dbReference>
<dbReference type="InterPro" id="IPR004837">
    <property type="entry name" value="NaCa_Exmemb"/>
</dbReference>
<feature type="transmembrane region" description="Helical" evidence="5">
    <location>
        <begin position="96"/>
        <end position="119"/>
    </location>
</feature>
<feature type="transmembrane region" description="Helical" evidence="5">
    <location>
        <begin position="131"/>
        <end position="152"/>
    </location>
</feature>
<evidence type="ECO:0000256" key="1">
    <source>
        <dbReference type="ARBA" id="ARBA00004141"/>
    </source>
</evidence>
<evidence type="ECO:0000256" key="2">
    <source>
        <dbReference type="ARBA" id="ARBA00022692"/>
    </source>
</evidence>
<dbReference type="InParanoid" id="G0ECX1"/>
<feature type="domain" description="Sodium/calcium exchanger membrane region" evidence="6">
    <location>
        <begin position="200"/>
        <end position="311"/>
    </location>
</feature>
<evidence type="ECO:0000313" key="8">
    <source>
        <dbReference type="Proteomes" id="UP000001037"/>
    </source>
</evidence>
<name>G0ECX1_PYRF1</name>
<keyword evidence="3 5" id="KW-1133">Transmembrane helix</keyword>
<dbReference type="Proteomes" id="UP000001037">
    <property type="component" value="Chromosome"/>
</dbReference>
<feature type="transmembrane region" description="Helical" evidence="5">
    <location>
        <begin position="164"/>
        <end position="183"/>
    </location>
</feature>
<dbReference type="Gene3D" id="1.20.1420.30">
    <property type="entry name" value="NCX, central ion-binding region"/>
    <property type="match status" value="1"/>
</dbReference>
<accession>G0ECX1</accession>
<feature type="transmembrane region" description="Helical" evidence="5">
    <location>
        <begin position="195"/>
        <end position="214"/>
    </location>
</feature>
<feature type="transmembrane region" description="Helical" evidence="5">
    <location>
        <begin position="296"/>
        <end position="314"/>
    </location>
</feature>
<evidence type="ECO:0000256" key="3">
    <source>
        <dbReference type="ARBA" id="ARBA00022989"/>
    </source>
</evidence>
<dbReference type="HOGENOM" id="CLU_805656_0_0_2"/>
<organism evidence="7 8">
    <name type="scientific">Pyrolobus fumarii (strain DSM 11204 / 1A)</name>
    <dbReference type="NCBI Taxonomy" id="694429"/>
    <lineage>
        <taxon>Archaea</taxon>
        <taxon>Thermoproteota</taxon>
        <taxon>Thermoprotei</taxon>
        <taxon>Desulfurococcales</taxon>
        <taxon>Pyrodictiaceae</taxon>
        <taxon>Pyrolobus</taxon>
    </lineage>
</organism>
<gene>
    <name evidence="7" type="ordered locus">Pyrfu_1837</name>
</gene>
<sequence>MNVRLLSLLLVMGFALYAAGGVVHSSIVAMGGALLLIAALGEVTVYGVEGLSARLRLSGYSSSVLVNSMAVTPELFAALALGLKGASEGNAWLTELALLSVLVSASFNLVVLGIVALRAGGVGLENDVLRIELPLMRVAVAATALLAGYAVIEASMSRGEVPTPYSLLIAQLLFWVYYLAHAVKSGLGRGEAGHVPRYWALMLVGGVLGMVWAAEGMASAVEEMLHELHIEHLGEAALAVGIASSSPEAALALIAAKKGKAREAAGGLLAATSTALLMVYPLAYIVLAGYVALDAFMVYMLAMIATLLWVAKRSLAHENMIDTSEALYITLLSAAAMATLAILR</sequence>
<feature type="transmembrane region" description="Helical" evidence="5">
    <location>
        <begin position="326"/>
        <end position="343"/>
    </location>
</feature>
<dbReference type="InterPro" id="IPR044880">
    <property type="entry name" value="NCX_ion-bd_dom_sf"/>
</dbReference>
<proteinExistence type="predicted"/>
<keyword evidence="2 5" id="KW-0812">Transmembrane</keyword>
<evidence type="ECO:0000256" key="4">
    <source>
        <dbReference type="ARBA" id="ARBA00023136"/>
    </source>
</evidence>
<dbReference type="EMBL" id="CP002838">
    <property type="protein sequence ID" value="AEM39691.1"/>
    <property type="molecule type" value="Genomic_DNA"/>
</dbReference>
<evidence type="ECO:0000256" key="5">
    <source>
        <dbReference type="SAM" id="Phobius"/>
    </source>
</evidence>
<comment type="subcellular location">
    <subcellularLocation>
        <location evidence="1">Membrane</location>
        <topology evidence="1">Multi-pass membrane protein</topology>
    </subcellularLocation>
</comment>
<feature type="transmembrane region" description="Helical" evidence="5">
    <location>
        <begin position="268"/>
        <end position="290"/>
    </location>
</feature>
<feature type="transmembrane region" description="Helical" evidence="5">
    <location>
        <begin position="30"/>
        <end position="52"/>
    </location>
</feature>
<evidence type="ECO:0000313" key="7">
    <source>
        <dbReference type="EMBL" id="AEM39691.1"/>
    </source>
</evidence>
<reference evidence="7 8" key="1">
    <citation type="journal article" date="2011" name="Stand. Genomic Sci.">
        <title>Complete genome sequence of the hyperthermophilic chemolithoautotroph Pyrolobus fumarii type strain (1A).</title>
        <authorList>
            <person name="Anderson I."/>
            <person name="Goker M."/>
            <person name="Nolan M."/>
            <person name="Lucas S."/>
            <person name="Hammon N."/>
            <person name="Deshpande S."/>
            <person name="Cheng J.F."/>
            <person name="Tapia R."/>
            <person name="Han C."/>
            <person name="Goodwin L."/>
            <person name="Pitluck S."/>
            <person name="Huntemann M."/>
            <person name="Liolios K."/>
            <person name="Ivanova N."/>
            <person name="Pagani I."/>
            <person name="Mavromatis K."/>
            <person name="Ovchinikova G."/>
            <person name="Pati A."/>
            <person name="Chen A."/>
            <person name="Palaniappan K."/>
            <person name="Land M."/>
            <person name="Hauser L."/>
            <person name="Brambilla E.M."/>
            <person name="Huber H."/>
            <person name="Yasawong M."/>
            <person name="Rohde M."/>
            <person name="Spring S."/>
            <person name="Abt B."/>
            <person name="Sikorski J."/>
            <person name="Wirth R."/>
            <person name="Detter J.C."/>
            <person name="Woyke T."/>
            <person name="Bristow J."/>
            <person name="Eisen J.A."/>
            <person name="Markowitz V."/>
            <person name="Hugenholtz P."/>
            <person name="Kyrpides N.C."/>
            <person name="Klenk H.P."/>
            <person name="Lapidus A."/>
        </authorList>
    </citation>
    <scope>NUCLEOTIDE SEQUENCE [LARGE SCALE GENOMIC DNA]</scope>
    <source>
        <strain evidence="8">DSM 11204 / 1A</strain>
    </source>
</reference>
<dbReference type="GO" id="GO:0016020">
    <property type="term" value="C:membrane"/>
    <property type="evidence" value="ECO:0007669"/>
    <property type="project" value="UniProtKB-SubCell"/>
</dbReference>
<keyword evidence="8" id="KW-1185">Reference proteome</keyword>
<dbReference type="GO" id="GO:0055085">
    <property type="term" value="P:transmembrane transport"/>
    <property type="evidence" value="ECO:0007669"/>
    <property type="project" value="InterPro"/>
</dbReference>
<dbReference type="AlphaFoldDB" id="G0ECX1"/>
<dbReference type="KEGG" id="pfm:Pyrfu_1837"/>